<evidence type="ECO:0000256" key="5">
    <source>
        <dbReference type="ARBA" id="ARBA00022679"/>
    </source>
</evidence>
<comment type="caution">
    <text evidence="14">The sequence shown here is derived from an EMBL/GenBank/DDBJ whole genome shotgun (WGS) entry which is preliminary data.</text>
</comment>
<gene>
    <name evidence="14" type="primary">folK</name>
    <name evidence="14" type="ORF">QFW77_16535</name>
</gene>
<evidence type="ECO:0000313" key="14">
    <source>
        <dbReference type="EMBL" id="MDH5824580.1"/>
    </source>
</evidence>
<name>A0ABT6JCL6_9GAMM</name>
<dbReference type="PANTHER" id="PTHR43071:SF1">
    <property type="entry name" value="2-AMINO-4-HYDROXY-6-HYDROXYMETHYLDIHYDROPTERIDINE PYROPHOSPHOKINASE"/>
    <property type="match status" value="1"/>
</dbReference>
<dbReference type="CDD" id="cd00483">
    <property type="entry name" value="HPPK"/>
    <property type="match status" value="1"/>
</dbReference>
<dbReference type="PANTHER" id="PTHR43071">
    <property type="entry name" value="2-AMINO-4-HYDROXY-6-HYDROXYMETHYLDIHYDROPTERIDINE PYROPHOSPHOKINASE"/>
    <property type="match status" value="1"/>
</dbReference>
<keyword evidence="7" id="KW-0418">Kinase</keyword>
<dbReference type="Proteomes" id="UP001156940">
    <property type="component" value="Unassembled WGS sequence"/>
</dbReference>
<keyword evidence="8" id="KW-0067">ATP-binding</keyword>
<sequence>MASACLSLGSNIEPGRHLAAAIAAIAARFPGARFSPAYRTAAVGFDGPDFVNAAAVIDSDLDPPALDAWLHALEDAHGRDRSGPRYGDRTLDIDIVLFGDLVLDAPAGAGQGPGRPLRLPRPELRHAFVLRPLAEVAPELVEPVSGRTLAELWAASPERAVPMAPVPLPGASPFELP</sequence>
<evidence type="ECO:0000256" key="9">
    <source>
        <dbReference type="ARBA" id="ARBA00022909"/>
    </source>
</evidence>
<evidence type="ECO:0000256" key="1">
    <source>
        <dbReference type="ARBA" id="ARBA00005051"/>
    </source>
</evidence>
<evidence type="ECO:0000313" key="15">
    <source>
        <dbReference type="Proteomes" id="UP001156940"/>
    </source>
</evidence>
<keyword evidence="9" id="KW-0289">Folate biosynthesis</keyword>
<dbReference type="InterPro" id="IPR000550">
    <property type="entry name" value="Hppk"/>
</dbReference>
<keyword evidence="5 14" id="KW-0808">Transferase</keyword>
<dbReference type="GO" id="GO:0003848">
    <property type="term" value="F:2-amino-4-hydroxy-6-hydroxymethyldihydropteridine diphosphokinase activity"/>
    <property type="evidence" value="ECO:0007669"/>
    <property type="project" value="UniProtKB-EC"/>
</dbReference>
<reference evidence="14 15" key="1">
    <citation type="submission" date="2023-04" db="EMBL/GenBank/DDBJ databases">
        <title>Luteimonas endophyticus RD2P54.</title>
        <authorList>
            <person name="Sun J.-Q."/>
        </authorList>
    </citation>
    <scope>NUCLEOTIDE SEQUENCE [LARGE SCALE GENOMIC DNA]</scope>
    <source>
        <strain evidence="14 15">RD2P54</strain>
    </source>
</reference>
<dbReference type="SUPFAM" id="SSF55083">
    <property type="entry name" value="6-hydroxymethyl-7,8-dihydropterin pyrophosphokinase, HPPK"/>
    <property type="match status" value="1"/>
</dbReference>
<evidence type="ECO:0000256" key="6">
    <source>
        <dbReference type="ARBA" id="ARBA00022741"/>
    </source>
</evidence>
<evidence type="ECO:0000256" key="3">
    <source>
        <dbReference type="ARBA" id="ARBA00013253"/>
    </source>
</evidence>
<evidence type="ECO:0000256" key="10">
    <source>
        <dbReference type="ARBA" id="ARBA00029409"/>
    </source>
</evidence>
<accession>A0ABT6JCL6</accession>
<dbReference type="NCBIfam" id="TIGR01498">
    <property type="entry name" value="folK"/>
    <property type="match status" value="1"/>
</dbReference>
<proteinExistence type="inferred from homology"/>
<evidence type="ECO:0000256" key="7">
    <source>
        <dbReference type="ARBA" id="ARBA00022777"/>
    </source>
</evidence>
<dbReference type="EMBL" id="JARXRM010000045">
    <property type="protein sequence ID" value="MDH5824580.1"/>
    <property type="molecule type" value="Genomic_DNA"/>
</dbReference>
<evidence type="ECO:0000256" key="12">
    <source>
        <dbReference type="ARBA" id="ARBA00033413"/>
    </source>
</evidence>
<comment type="function">
    <text evidence="10">Catalyzes the transfer of pyrophosphate from adenosine triphosphate (ATP) to 6-hydroxymethyl-7,8-dihydropterin, an enzymatic step in folate biosynthesis pathway.</text>
</comment>
<dbReference type="Pfam" id="PF01288">
    <property type="entry name" value="HPPK"/>
    <property type="match status" value="1"/>
</dbReference>
<dbReference type="Gene3D" id="3.30.70.560">
    <property type="entry name" value="7,8-Dihydro-6-hydroxymethylpterin-pyrophosphokinase HPPK"/>
    <property type="match status" value="1"/>
</dbReference>
<keyword evidence="6" id="KW-0547">Nucleotide-binding</keyword>
<feature type="domain" description="7,8-dihydro-6-hydroxymethylpterin-pyrophosphokinase" evidence="13">
    <location>
        <begin position="6"/>
        <end position="138"/>
    </location>
</feature>
<evidence type="ECO:0000256" key="4">
    <source>
        <dbReference type="ARBA" id="ARBA00016218"/>
    </source>
</evidence>
<keyword evidence="15" id="KW-1185">Reference proteome</keyword>
<dbReference type="EC" id="2.7.6.3" evidence="3"/>
<organism evidence="14 15">
    <name type="scientific">Luteimonas endophytica</name>
    <dbReference type="NCBI Taxonomy" id="3042023"/>
    <lineage>
        <taxon>Bacteria</taxon>
        <taxon>Pseudomonadati</taxon>
        <taxon>Pseudomonadota</taxon>
        <taxon>Gammaproteobacteria</taxon>
        <taxon>Lysobacterales</taxon>
        <taxon>Lysobacteraceae</taxon>
        <taxon>Luteimonas</taxon>
    </lineage>
</organism>
<dbReference type="RefSeq" id="WP_280575914.1">
    <property type="nucleotide sequence ID" value="NZ_JARXRM010000045.1"/>
</dbReference>
<dbReference type="InterPro" id="IPR035907">
    <property type="entry name" value="Hppk_sf"/>
</dbReference>
<comment type="pathway">
    <text evidence="1">Cofactor biosynthesis; tetrahydrofolate biosynthesis; 2-amino-4-hydroxy-6-hydroxymethyl-7,8-dihydropteridine diphosphate from 7,8-dihydroneopterin triphosphate: step 4/4.</text>
</comment>
<protein>
    <recommendedName>
        <fullName evidence="4">2-amino-4-hydroxy-6-hydroxymethyldihydropteridine pyrophosphokinase</fullName>
        <ecNumber evidence="3">2.7.6.3</ecNumber>
    </recommendedName>
    <alternativeName>
        <fullName evidence="11">6-hydroxymethyl-7,8-dihydropterin pyrophosphokinase</fullName>
    </alternativeName>
    <alternativeName>
        <fullName evidence="12">7,8-dihydro-6-hydroxymethylpterin-pyrophosphokinase</fullName>
    </alternativeName>
</protein>
<evidence type="ECO:0000256" key="11">
    <source>
        <dbReference type="ARBA" id="ARBA00029766"/>
    </source>
</evidence>
<evidence type="ECO:0000256" key="2">
    <source>
        <dbReference type="ARBA" id="ARBA00005810"/>
    </source>
</evidence>
<comment type="similarity">
    <text evidence="2">Belongs to the HPPK family.</text>
</comment>
<evidence type="ECO:0000259" key="13">
    <source>
        <dbReference type="Pfam" id="PF01288"/>
    </source>
</evidence>
<evidence type="ECO:0000256" key="8">
    <source>
        <dbReference type="ARBA" id="ARBA00022840"/>
    </source>
</evidence>